<name>A0A2T3G798_9FIRM</name>
<reference evidence="2 3" key="1">
    <citation type="journal article" date="2019" name="Int. J. Syst. Evol. Microbiol.">
        <title>Faecalibacillus intestinalis gen. nov., sp. nov. and Faecalibacillus faecis sp. nov., isolated from human faeces.</title>
        <authorList>
            <person name="Seo B."/>
            <person name="Jeon K."/>
            <person name="Baek I."/>
            <person name="Lee Y.M."/>
            <person name="Baek K."/>
            <person name="Ko G."/>
        </authorList>
    </citation>
    <scope>NUCLEOTIDE SEQUENCE [LARGE SCALE GENOMIC DNA]</scope>
    <source>
        <strain evidence="2 3">SNUG30099</strain>
    </source>
</reference>
<keyword evidence="3" id="KW-1185">Reference proteome</keyword>
<protein>
    <recommendedName>
        <fullName evidence="4">Thioredoxin-like fold domain-containing protein</fullName>
    </recommendedName>
</protein>
<dbReference type="AlphaFoldDB" id="A0A2T3G798"/>
<proteinExistence type="predicted"/>
<feature type="transmembrane region" description="Helical" evidence="1">
    <location>
        <begin position="7"/>
        <end position="27"/>
    </location>
</feature>
<evidence type="ECO:0000256" key="1">
    <source>
        <dbReference type="SAM" id="Phobius"/>
    </source>
</evidence>
<dbReference type="Proteomes" id="UP000240974">
    <property type="component" value="Unassembled WGS sequence"/>
</dbReference>
<evidence type="ECO:0000313" key="2">
    <source>
        <dbReference type="EMBL" id="PST43417.1"/>
    </source>
</evidence>
<comment type="caution">
    <text evidence="2">The sequence shown here is derived from an EMBL/GenBank/DDBJ whole genome shotgun (WGS) entry which is preliminary data.</text>
</comment>
<evidence type="ECO:0008006" key="4">
    <source>
        <dbReference type="Google" id="ProtNLM"/>
    </source>
</evidence>
<accession>A0A2T3G798</accession>
<keyword evidence="1" id="KW-0472">Membrane</keyword>
<keyword evidence="1" id="KW-1133">Transmembrane helix</keyword>
<dbReference type="RefSeq" id="WP_107029058.1">
    <property type="nucleotide sequence ID" value="NZ_AP031432.1"/>
</dbReference>
<organism evidence="2 3">
    <name type="scientific">Faecalibacillus intestinalis</name>
    <dbReference type="NCBI Taxonomy" id="1982626"/>
    <lineage>
        <taxon>Bacteria</taxon>
        <taxon>Bacillati</taxon>
        <taxon>Bacillota</taxon>
        <taxon>Erysipelotrichia</taxon>
        <taxon>Erysipelotrichales</taxon>
        <taxon>Coprobacillaceae</taxon>
        <taxon>Faecalibacillus</taxon>
    </lineage>
</organism>
<dbReference type="EMBL" id="PYLQ01000001">
    <property type="protein sequence ID" value="PST43417.1"/>
    <property type="molecule type" value="Genomic_DNA"/>
</dbReference>
<evidence type="ECO:0000313" key="3">
    <source>
        <dbReference type="Proteomes" id="UP000240974"/>
    </source>
</evidence>
<gene>
    <name evidence="2" type="ORF">C7U54_01520</name>
</gene>
<keyword evidence="1" id="KW-0812">Transmembrane</keyword>
<sequence length="230" mass="26839">MEKSKKTLKMIGICIIGLVIVVAVNMLKKPSDPFKASTNKLAYQHIEKVNLLDNPEEDGDFYYVYFYRVGNSNCEKVEDSIKTYARSHSAIYFVNMDEKSKDYKKFDWNKFHEENDIEIGKVKSNGKIEYYEGESKEKYTKSKEKDEYGKTKGYEIKKADKEYLKINKKARKGYVYASLETPDIDYYTLTSEDDVTIAGVPTLLRVKNNKVDQFYFDSVEIKSIMKKLNK</sequence>